<proteinExistence type="predicted"/>
<dbReference type="InterPro" id="IPR019752">
    <property type="entry name" value="Pyrv/ketoisovalerate_OxRed_cat"/>
</dbReference>
<dbReference type="Gene3D" id="3.40.50.920">
    <property type="match status" value="1"/>
</dbReference>
<dbReference type="GO" id="GO:0006979">
    <property type="term" value="P:response to oxidative stress"/>
    <property type="evidence" value="ECO:0007669"/>
    <property type="project" value="TreeGrafter"/>
</dbReference>
<dbReference type="InterPro" id="IPR033248">
    <property type="entry name" value="Transketolase_C"/>
</dbReference>
<protein>
    <submittedName>
        <fullName evidence="5">2-oxoacid:acceptor oxidoreductase subunit alpha</fullName>
    </submittedName>
</protein>
<dbReference type="Pfam" id="PF01558">
    <property type="entry name" value="POR"/>
    <property type="match status" value="1"/>
</dbReference>
<dbReference type="EMBL" id="DTEN01000089">
    <property type="protein sequence ID" value="HGI74493.1"/>
    <property type="molecule type" value="Genomic_DNA"/>
</dbReference>
<evidence type="ECO:0000256" key="1">
    <source>
        <dbReference type="ARBA" id="ARBA00023002"/>
    </source>
</evidence>
<dbReference type="AlphaFoldDB" id="A0A7V4DFT8"/>
<name>A0A7V4DFT8_9BACT</name>
<dbReference type="Pfam" id="PF02780">
    <property type="entry name" value="Transketolase_C"/>
    <property type="match status" value="1"/>
</dbReference>
<dbReference type="InterPro" id="IPR002869">
    <property type="entry name" value="Pyrv_flavodox_OxRed_cen"/>
</dbReference>
<dbReference type="InterPro" id="IPR002880">
    <property type="entry name" value="Pyrv_Fd/Flavodoxin_OxRdtase_N"/>
</dbReference>
<dbReference type="Pfam" id="PF01855">
    <property type="entry name" value="POR_N"/>
    <property type="match status" value="1"/>
</dbReference>
<dbReference type="InterPro" id="IPR022367">
    <property type="entry name" value="2-oxoacid/accept_OxRdtase_asu"/>
</dbReference>
<dbReference type="SUPFAM" id="SSF52518">
    <property type="entry name" value="Thiamin diphosphate-binding fold (THDP-binding)"/>
    <property type="match status" value="1"/>
</dbReference>
<reference evidence="5" key="1">
    <citation type="journal article" date="2020" name="mSystems">
        <title>Genome- and Community-Level Interaction Insights into Carbon Utilization and Element Cycling Functions of Hydrothermarchaeota in Hydrothermal Sediment.</title>
        <authorList>
            <person name="Zhou Z."/>
            <person name="Liu Y."/>
            <person name="Xu W."/>
            <person name="Pan J."/>
            <person name="Luo Z.H."/>
            <person name="Li M."/>
        </authorList>
    </citation>
    <scope>NUCLEOTIDE SEQUENCE [LARGE SCALE GENOMIC DNA]</scope>
    <source>
        <strain evidence="5">SpSt-716</strain>
    </source>
</reference>
<dbReference type="SUPFAM" id="SSF52922">
    <property type="entry name" value="TK C-terminal domain-like"/>
    <property type="match status" value="1"/>
</dbReference>
<accession>A0A7V4DFT8</accession>
<dbReference type="FunFam" id="3.40.50.970:FF:000022">
    <property type="entry name" value="2-oxoglutarate ferredoxin oxidoreductase alpha subunit"/>
    <property type="match status" value="1"/>
</dbReference>
<dbReference type="InterPro" id="IPR050722">
    <property type="entry name" value="Pyruvate:ferred/Flavod_OxRd"/>
</dbReference>
<evidence type="ECO:0000313" key="5">
    <source>
        <dbReference type="EMBL" id="HGI74493.1"/>
    </source>
</evidence>
<feature type="domain" description="Pyruvate flavodoxin/ferredoxin oxidoreductase pyrimidine binding" evidence="3">
    <location>
        <begin position="209"/>
        <end position="433"/>
    </location>
</feature>
<keyword evidence="1" id="KW-0560">Oxidoreductase</keyword>
<comment type="caution">
    <text evidence="5">The sequence shown here is derived from an EMBL/GenBank/DDBJ whole genome shotgun (WGS) entry which is preliminary data.</text>
</comment>
<dbReference type="NCBIfam" id="TIGR03710">
    <property type="entry name" value="OAFO_sf"/>
    <property type="match status" value="1"/>
</dbReference>
<dbReference type="Gene3D" id="3.40.920.10">
    <property type="entry name" value="Pyruvate-ferredoxin oxidoreductase, PFOR, domain III"/>
    <property type="match status" value="1"/>
</dbReference>
<dbReference type="Gene3D" id="3.40.50.970">
    <property type="match status" value="1"/>
</dbReference>
<evidence type="ECO:0000259" key="4">
    <source>
        <dbReference type="Pfam" id="PF02780"/>
    </source>
</evidence>
<gene>
    <name evidence="5" type="ORF">ENU96_02265</name>
</gene>
<dbReference type="GO" id="GO:0016903">
    <property type="term" value="F:oxidoreductase activity, acting on the aldehyde or oxo group of donors"/>
    <property type="evidence" value="ECO:0007669"/>
    <property type="project" value="InterPro"/>
</dbReference>
<dbReference type="PANTHER" id="PTHR32154">
    <property type="entry name" value="PYRUVATE-FLAVODOXIN OXIDOREDUCTASE-RELATED"/>
    <property type="match status" value="1"/>
</dbReference>
<sequence length="565" mass="62130">MVDITLKVGGAAGQGVQTVSEALSLILARHGYYVFSIEDYQSRIRGGHTFTLVRVAEQWVSGGKRALDILVCLNEGTYQLHHGEVKEGGVILGKTGNETPGRGVHLLPLDFEGVALRLGNRVFANMVATGAVLAILGVGLEKAREYVRETFARKGPEVVARNEEALEEGARLVEASGMIFSSPFLTEHRDPSEISRRYLISGNEALGLGALLAGCTFYSAYPMTPSTGILNFLAARAEAYGLIVEQAEDEIAAINMAIGASYAGARAMTGTSGGGFCLMCEGLGLAAMTETPIVVIDAQRPGPSTGLPTRTAQGDLLFVLHASHDEFPRFVFAPRDPQEALNTVIRAFNLAEKYQVPAIILSDQYLADTRWSYDRLSCEERPIRPLFSWDGTSPYRRYALTPDGISPRLFPGGEALVVADSDEHDERGHLTEDLALRKVMQEKRMRKLEFMRKEMRFPFVLEGKDATLIGWGSTWGVLLEVRKTLEQKGKSIGVVHFSDLYPLPEGLKDLLKRSPNPVVVEQNFSGQLAMLLERETLLPFPRRICRYDGLPFLVEELAEQVEEVL</sequence>
<dbReference type="SUPFAM" id="SSF53323">
    <property type="entry name" value="Pyruvate-ferredoxin oxidoreductase, PFOR, domain III"/>
    <property type="match status" value="1"/>
</dbReference>
<organism evidence="5">
    <name type="scientific">Candidatus Caldatribacterium californiense</name>
    <dbReference type="NCBI Taxonomy" id="1454726"/>
    <lineage>
        <taxon>Bacteria</taxon>
        <taxon>Pseudomonadati</taxon>
        <taxon>Atribacterota</taxon>
        <taxon>Atribacteria</taxon>
        <taxon>Atribacterales</taxon>
        <taxon>Candidatus Caldatribacteriaceae</taxon>
        <taxon>Candidatus Caldatribacterium</taxon>
    </lineage>
</organism>
<feature type="domain" description="Pyruvate/ketoisovalerate oxidoreductase catalytic" evidence="2">
    <location>
        <begin position="12"/>
        <end position="170"/>
    </location>
</feature>
<feature type="domain" description="Transketolase C-terminal" evidence="4">
    <location>
        <begin position="462"/>
        <end position="523"/>
    </location>
</feature>
<dbReference type="InterPro" id="IPR009014">
    <property type="entry name" value="Transketo_C/PFOR_II"/>
</dbReference>
<dbReference type="InterPro" id="IPR029061">
    <property type="entry name" value="THDP-binding"/>
</dbReference>
<dbReference type="CDD" id="cd07034">
    <property type="entry name" value="TPP_PYR_PFOR_IOR-alpha_like"/>
    <property type="match status" value="1"/>
</dbReference>
<evidence type="ECO:0000259" key="3">
    <source>
        <dbReference type="Pfam" id="PF01855"/>
    </source>
</evidence>
<evidence type="ECO:0000259" key="2">
    <source>
        <dbReference type="Pfam" id="PF01558"/>
    </source>
</evidence>
<dbReference type="PANTHER" id="PTHR32154:SF20">
    <property type="entry name" value="2-OXOGLUTARATE OXIDOREDUCTASE SUBUNIT KORA"/>
    <property type="match status" value="1"/>
</dbReference>